<name>A0A8J2RKU8_9CRUS</name>
<accession>A0A8J2RKU8</accession>
<dbReference type="Proteomes" id="UP000789390">
    <property type="component" value="Unassembled WGS sequence"/>
</dbReference>
<organism evidence="2 3">
    <name type="scientific">Daphnia galeata</name>
    <dbReference type="NCBI Taxonomy" id="27404"/>
    <lineage>
        <taxon>Eukaryota</taxon>
        <taxon>Metazoa</taxon>
        <taxon>Ecdysozoa</taxon>
        <taxon>Arthropoda</taxon>
        <taxon>Crustacea</taxon>
        <taxon>Branchiopoda</taxon>
        <taxon>Diplostraca</taxon>
        <taxon>Cladocera</taxon>
        <taxon>Anomopoda</taxon>
        <taxon>Daphniidae</taxon>
        <taxon>Daphnia</taxon>
    </lineage>
</organism>
<keyword evidence="3" id="KW-1185">Reference proteome</keyword>
<evidence type="ECO:0000313" key="3">
    <source>
        <dbReference type="Proteomes" id="UP000789390"/>
    </source>
</evidence>
<proteinExistence type="predicted"/>
<sequence length="133" mass="15126">MIEPSSSRERKKESCDCINLLVGGAYSNNLLMKSRPMNAGLIPRREGRHDEKEKTRNRGQEETDSQSQRQSDTRQKNPSDACATATTLDTPAPMSTRDCWSESCCFNEKLTAEWTATRQPVRKKQSRSDSLER</sequence>
<gene>
    <name evidence="2" type="ORF">DGAL_LOCUS3826</name>
</gene>
<comment type="caution">
    <text evidence="2">The sequence shown here is derived from an EMBL/GenBank/DDBJ whole genome shotgun (WGS) entry which is preliminary data.</text>
</comment>
<protein>
    <submittedName>
        <fullName evidence="2">Uncharacterized protein</fullName>
    </submittedName>
</protein>
<reference evidence="2" key="1">
    <citation type="submission" date="2021-11" db="EMBL/GenBank/DDBJ databases">
        <authorList>
            <person name="Schell T."/>
        </authorList>
    </citation>
    <scope>NUCLEOTIDE SEQUENCE</scope>
    <source>
        <strain evidence="2">M5</strain>
    </source>
</reference>
<dbReference type="AlphaFoldDB" id="A0A8J2RKU8"/>
<feature type="compositionally biased region" description="Basic and acidic residues" evidence="1">
    <location>
        <begin position="43"/>
        <end position="61"/>
    </location>
</feature>
<evidence type="ECO:0000313" key="2">
    <source>
        <dbReference type="EMBL" id="CAH0101494.1"/>
    </source>
</evidence>
<dbReference type="EMBL" id="CAKKLH010000057">
    <property type="protein sequence ID" value="CAH0101494.1"/>
    <property type="molecule type" value="Genomic_DNA"/>
</dbReference>
<feature type="region of interest" description="Disordered" evidence="1">
    <location>
        <begin position="28"/>
        <end position="97"/>
    </location>
</feature>
<evidence type="ECO:0000256" key="1">
    <source>
        <dbReference type="SAM" id="MobiDB-lite"/>
    </source>
</evidence>